<gene>
    <name evidence="2" type="ORF">FJM65_04665</name>
</gene>
<feature type="compositionally biased region" description="Basic and acidic residues" evidence="1">
    <location>
        <begin position="1"/>
        <end position="34"/>
    </location>
</feature>
<name>A0A501WA36_9BACT</name>
<evidence type="ECO:0000313" key="2">
    <source>
        <dbReference type="EMBL" id="TPE45335.1"/>
    </source>
</evidence>
<feature type="compositionally biased region" description="Polar residues" evidence="1">
    <location>
        <begin position="37"/>
        <end position="53"/>
    </location>
</feature>
<protein>
    <submittedName>
        <fullName evidence="2">Uncharacterized protein</fullName>
    </submittedName>
</protein>
<dbReference type="EMBL" id="VFRQ01000002">
    <property type="protein sequence ID" value="TPE45335.1"/>
    <property type="molecule type" value="Genomic_DNA"/>
</dbReference>
<organism evidence="2 3">
    <name type="scientific">Pontibacter mangrovi</name>
    <dbReference type="NCBI Taxonomy" id="2589816"/>
    <lineage>
        <taxon>Bacteria</taxon>
        <taxon>Pseudomonadati</taxon>
        <taxon>Bacteroidota</taxon>
        <taxon>Cytophagia</taxon>
        <taxon>Cytophagales</taxon>
        <taxon>Hymenobacteraceae</taxon>
        <taxon>Pontibacter</taxon>
    </lineage>
</organism>
<feature type="region of interest" description="Disordered" evidence="1">
    <location>
        <begin position="1"/>
        <end position="72"/>
    </location>
</feature>
<dbReference type="OrthoDB" id="9976894at2"/>
<dbReference type="AlphaFoldDB" id="A0A501WA36"/>
<proteinExistence type="predicted"/>
<dbReference type="Proteomes" id="UP000316727">
    <property type="component" value="Unassembled WGS sequence"/>
</dbReference>
<keyword evidence="3" id="KW-1185">Reference proteome</keyword>
<comment type="caution">
    <text evidence="2">The sequence shown here is derived from an EMBL/GenBank/DDBJ whole genome shotgun (WGS) entry which is preliminary data.</text>
</comment>
<reference evidence="2 3" key="1">
    <citation type="submission" date="2019-06" db="EMBL/GenBank/DDBJ databases">
        <title>A novel bacterium of genus Pontibacter, isolated from marine sediment.</title>
        <authorList>
            <person name="Huang H."/>
            <person name="Mo K."/>
            <person name="Hu Y."/>
        </authorList>
    </citation>
    <scope>NUCLEOTIDE SEQUENCE [LARGE SCALE GENOMIC DNA]</scope>
    <source>
        <strain evidence="2 3">HB172049</strain>
    </source>
</reference>
<sequence>METNKENSKKQEKKPEKQQKQPRDWHSSEGHHASGEGTATSTHEASERAATTDSSREPKNPNDDLPTGGNVR</sequence>
<dbReference type="RefSeq" id="WP_140619958.1">
    <property type="nucleotide sequence ID" value="NZ_VFRQ01000002.1"/>
</dbReference>
<accession>A0A501WA36</accession>
<evidence type="ECO:0000313" key="3">
    <source>
        <dbReference type="Proteomes" id="UP000316727"/>
    </source>
</evidence>
<evidence type="ECO:0000256" key="1">
    <source>
        <dbReference type="SAM" id="MobiDB-lite"/>
    </source>
</evidence>